<dbReference type="eggNOG" id="KOG2450">
    <property type="taxonomic scope" value="Eukaryota"/>
</dbReference>
<evidence type="ECO:0000256" key="4">
    <source>
        <dbReference type="RuleBase" id="RU003345"/>
    </source>
</evidence>
<evidence type="ECO:0000313" key="8">
    <source>
        <dbReference type="Proteomes" id="UP000007799"/>
    </source>
</evidence>
<feature type="domain" description="Aldehyde dehydrogenase" evidence="6">
    <location>
        <begin position="625"/>
        <end position="849"/>
    </location>
</feature>
<dbReference type="InterPro" id="IPR016160">
    <property type="entry name" value="Ald_DH_CS_CYS"/>
</dbReference>
<evidence type="ECO:0000256" key="1">
    <source>
        <dbReference type="ARBA" id="ARBA00009986"/>
    </source>
</evidence>
<feature type="active site" evidence="3">
    <location>
        <position position="333"/>
    </location>
</feature>
<dbReference type="GeneID" id="16068333"/>
<dbReference type="FunFam" id="3.40.605.10:FF:000007">
    <property type="entry name" value="NAD/NADP-dependent betaine aldehyde dehydrogenase"/>
    <property type="match status" value="1"/>
</dbReference>
<dbReference type="STRING" id="946362.F2USL7"/>
<dbReference type="Pfam" id="PF00171">
    <property type="entry name" value="Aldedh"/>
    <property type="match status" value="2"/>
</dbReference>
<feature type="domain" description="Aldehyde dehydrogenase" evidence="6">
    <location>
        <begin position="108"/>
        <end position="555"/>
    </location>
</feature>
<dbReference type="PANTHER" id="PTHR11699">
    <property type="entry name" value="ALDEHYDE DEHYDROGENASE-RELATED"/>
    <property type="match status" value="1"/>
</dbReference>
<dbReference type="PROSITE" id="PS00687">
    <property type="entry name" value="ALDEHYDE_DEHYDR_GLU"/>
    <property type="match status" value="1"/>
</dbReference>
<feature type="compositionally biased region" description="Basic and acidic residues" evidence="5">
    <location>
        <begin position="31"/>
        <end position="40"/>
    </location>
</feature>
<keyword evidence="2 4" id="KW-0560">Oxidoreductase</keyword>
<evidence type="ECO:0000256" key="3">
    <source>
        <dbReference type="PROSITE-ProRule" id="PRU10007"/>
    </source>
</evidence>
<dbReference type="EMBL" id="GL832995">
    <property type="protein sequence ID" value="EGD81126.1"/>
    <property type="molecule type" value="Genomic_DNA"/>
</dbReference>
<dbReference type="Gene3D" id="3.40.309.10">
    <property type="entry name" value="Aldehyde Dehydrogenase, Chain A, domain 2"/>
    <property type="match status" value="1"/>
</dbReference>
<organism evidence="8">
    <name type="scientific">Salpingoeca rosetta (strain ATCC 50818 / BSB-021)</name>
    <dbReference type="NCBI Taxonomy" id="946362"/>
    <lineage>
        <taxon>Eukaryota</taxon>
        <taxon>Choanoflagellata</taxon>
        <taxon>Craspedida</taxon>
        <taxon>Salpingoecidae</taxon>
        <taxon>Salpingoeca</taxon>
    </lineage>
</organism>
<dbReference type="OMA" id="MDYGPAP"/>
<feature type="compositionally biased region" description="Polar residues" evidence="5">
    <location>
        <begin position="1"/>
        <end position="13"/>
    </location>
</feature>
<dbReference type="PROSITE" id="PS00070">
    <property type="entry name" value="ALDEHYDE_DEHYDR_CYS"/>
    <property type="match status" value="1"/>
</dbReference>
<dbReference type="InterPro" id="IPR016162">
    <property type="entry name" value="Ald_DH_N"/>
</dbReference>
<dbReference type="GO" id="GO:0016620">
    <property type="term" value="F:oxidoreductase activity, acting on the aldehyde or oxo group of donors, NAD or NADP as acceptor"/>
    <property type="evidence" value="ECO:0007669"/>
    <property type="project" value="InterPro"/>
</dbReference>
<evidence type="ECO:0000313" key="7">
    <source>
        <dbReference type="EMBL" id="EGD81126.1"/>
    </source>
</evidence>
<dbReference type="RefSeq" id="XP_004987811.1">
    <property type="nucleotide sequence ID" value="XM_004987754.1"/>
</dbReference>
<feature type="region of interest" description="Disordered" evidence="5">
    <location>
        <begin position="1"/>
        <end position="47"/>
    </location>
</feature>
<dbReference type="CDD" id="cd07111">
    <property type="entry name" value="ALDH_F16"/>
    <property type="match status" value="1"/>
</dbReference>
<gene>
    <name evidence="7" type="ORF">PTSG_11163</name>
</gene>
<dbReference type="InParanoid" id="F2USL7"/>
<dbReference type="AlphaFoldDB" id="F2USL7"/>
<reference evidence="7" key="1">
    <citation type="submission" date="2009-08" db="EMBL/GenBank/DDBJ databases">
        <title>Annotation of Salpingoeca rosetta.</title>
        <authorList>
            <consortium name="The Broad Institute Genome Sequencing Platform"/>
            <person name="Russ C."/>
            <person name="Cuomo C."/>
            <person name="Burger G."/>
            <person name="Gray M.W."/>
            <person name="Holland P.W.H."/>
            <person name="King N."/>
            <person name="Lang F.B.F."/>
            <person name="Roger A.J."/>
            <person name="Ruiz-Trillo I."/>
            <person name="Young S.K."/>
            <person name="Zeng Q."/>
            <person name="Gargeya S."/>
            <person name="Alvarado L."/>
            <person name="Berlin A."/>
            <person name="Chapman S.B."/>
            <person name="Chen Z."/>
            <person name="Freedman E."/>
            <person name="Gellesch M."/>
            <person name="Goldberg J."/>
            <person name="Griggs A."/>
            <person name="Gujja S."/>
            <person name="Heilman E."/>
            <person name="Heiman D."/>
            <person name="Howarth C."/>
            <person name="Mehta T."/>
            <person name="Neiman D."/>
            <person name="Pearson M."/>
            <person name="Roberts A."/>
            <person name="Saif S."/>
            <person name="Shea T."/>
            <person name="Shenoy N."/>
            <person name="Sisk P."/>
            <person name="Stolte C."/>
            <person name="Sykes S."/>
            <person name="White J."/>
            <person name="Yandava C."/>
            <person name="Haas B."/>
            <person name="Nusbaum C."/>
            <person name="Birren B."/>
        </authorList>
    </citation>
    <scope>NUCLEOTIDE SEQUENCE [LARGE SCALE GENOMIC DNA]</scope>
    <source>
        <strain evidence="7">ATCC 50818</strain>
    </source>
</reference>
<dbReference type="InterPro" id="IPR016161">
    <property type="entry name" value="Ald_DH/histidinol_DH"/>
</dbReference>
<comment type="similarity">
    <text evidence="1 4">Belongs to the aldehyde dehydrogenase family.</text>
</comment>
<dbReference type="InterPro" id="IPR029510">
    <property type="entry name" value="Ald_DH_CS_GLU"/>
</dbReference>
<dbReference type="SUPFAM" id="SSF53720">
    <property type="entry name" value="ALDH-like"/>
    <property type="match status" value="2"/>
</dbReference>
<keyword evidence="8" id="KW-1185">Reference proteome</keyword>
<dbReference type="OrthoDB" id="310895at2759"/>
<dbReference type="InterPro" id="IPR016163">
    <property type="entry name" value="Ald_DH_C"/>
</dbReference>
<evidence type="ECO:0000256" key="5">
    <source>
        <dbReference type="SAM" id="MobiDB-lite"/>
    </source>
</evidence>
<protein>
    <submittedName>
        <fullName evidence="7">Retinaldehyde dehydrogenase</fullName>
    </submittedName>
</protein>
<evidence type="ECO:0000256" key="2">
    <source>
        <dbReference type="ARBA" id="ARBA00023002"/>
    </source>
</evidence>
<dbReference type="Gene3D" id="3.40.605.10">
    <property type="entry name" value="Aldehyde Dehydrogenase, Chain A, domain 1"/>
    <property type="match status" value="2"/>
</dbReference>
<evidence type="ECO:0000259" key="6">
    <source>
        <dbReference type="Pfam" id="PF00171"/>
    </source>
</evidence>
<accession>F2USL7</accession>
<dbReference type="KEGG" id="sre:PTSG_11163"/>
<dbReference type="InterPro" id="IPR015590">
    <property type="entry name" value="Aldehyde_DH_dom"/>
</dbReference>
<dbReference type="Proteomes" id="UP000007799">
    <property type="component" value="Unassembled WGS sequence"/>
</dbReference>
<dbReference type="FunCoup" id="F2USL7">
    <property type="interactions" value="121"/>
</dbReference>
<name>F2USL7_SALR5</name>
<proteinExistence type="inferred from homology"/>
<dbReference type="FunFam" id="3.40.309.10:FF:000012">
    <property type="entry name" value="Betaine aldehyde dehydrogenase"/>
    <property type="match status" value="1"/>
</dbReference>
<sequence>MSSTTVKKTTAAQPNGDVKVKVAPTSTQPPKADKIADPRAPKLPPFQFDASLKTNPDDVAPTGTKPPVSVAEVFETLAYGPAPESPAVANAWLDDHGRDFGHFVNNKWYKRDGRSKYECRCPARDEFLAHTAEGDDEDVDVAMKAAHEAHKTWSKLPGHVRARYIYSIARHVQKHIRLLAVVESLDNGKPIRETRDADMAVVARWLYHYAGWAQVLDREMPEMTSVGVVAGIVAWNFPLMLLVWKVAPALAAGNTIVMKPADYTPLSALLFAEICAEAGLPPGVFNVVTGAGATGAKVAAHPLVDKLAFTGSTGVGRILRRVTAGTGKKLSLELGGKSPVIVFDDADLDGTIEGVIDAIFFNQGQVCSAGSRLLIQEPVFDKFVAKLKERMTHLRVGDCLDKCVDIGAIVDDKQRKTIDGYVQMARDEGCDVYQACSCIPDKGCYYPPTLITNVDTSSVCVQEEIFGPVVTAQAFRTAKEAVALANNTTYGLGASVWSENLSKALELSLMIKAGTVWINAHNLFDAAAGFGGYRESGFGRDGGKEGLYEYTKPKHLKLTKRDADKIDISSFGKVTPHRPSLDDERAEVATLGPHAADVPSVDRTYKMYYGGAQKRPDAPYARPIRNAAGKVIAHVGEGNRKDVRNAVEAAHKAFPGWGKRAAHNRAQIVYYMAENLEVRRVEVATRLASTTGVSQEDALKEVDAAIDRLFYWGAYADKYGGAVQETTLYGATVKIHEPVGPLAILCPDENPLLSFVSLFAPAIVRGNTVLIVPSEKYPLSALDFYQVFDTSDLPGGVVNILTGERDHLAKYMAEHQNLEAVWYFGSVEGSKFVEYTAAENIKRTWVNYGQSRDWFDPIQGAGEEFFYQAVEVKNIWMPMGTIFAN</sequence>